<dbReference type="KEGG" id="lto:RGQ30_20660"/>
<protein>
    <recommendedName>
        <fullName evidence="2">Fatty acid desaturase domain-containing protein</fullName>
    </recommendedName>
</protein>
<feature type="transmembrane region" description="Helical" evidence="1">
    <location>
        <begin position="50"/>
        <end position="67"/>
    </location>
</feature>
<dbReference type="InterPro" id="IPR012171">
    <property type="entry name" value="Fatty_acid_desaturase"/>
</dbReference>
<dbReference type="InterPro" id="IPR005804">
    <property type="entry name" value="FA_desaturase_dom"/>
</dbReference>
<sequence>MQANLNELNREAIEISKEYTGELAWLTIGLTAFVLGAMGLLLWLFTTGSVSLWLAIPLYAVLTYMSYTPLHEAVHNNIHGKQENLKWVNDLCGYLVATLIMVPYSTHKVEHFTHHRYTNQPDKDPDYVVSNMRHGLLSFITSGFHFLWVQITFLFRDYWKTASLKDRSIYLVEISFTIGWRVAFGLWVGTEQVAWLLVAGYLIGAFFTAYWFAYRPHHPYDNSSRYQNTNSLIMPGWMKPLEWFWLGQNLHSIHHLFPRVPFYRYHALHDKIEPILRAHGTPIIGIFSRQSVKSSR</sequence>
<keyword evidence="1" id="KW-0812">Transmembrane</keyword>
<dbReference type="AlphaFoldDB" id="A0AA86J8K0"/>
<dbReference type="GO" id="GO:0008610">
    <property type="term" value="P:lipid biosynthetic process"/>
    <property type="evidence" value="ECO:0007669"/>
    <property type="project" value="UniProtKB-ARBA"/>
</dbReference>
<name>A0AA86J8K0_9BURK</name>
<dbReference type="Pfam" id="PF00487">
    <property type="entry name" value="FA_desaturase"/>
    <property type="match status" value="1"/>
</dbReference>
<keyword evidence="1" id="KW-0472">Membrane</keyword>
<dbReference type="GO" id="GO:0016717">
    <property type="term" value="F:oxidoreductase activity, acting on paired donors, with oxidation of a pair of donors resulting in the reduction of molecular oxygen to two molecules of water"/>
    <property type="evidence" value="ECO:0007669"/>
    <property type="project" value="TreeGrafter"/>
</dbReference>
<feature type="transmembrane region" description="Helical" evidence="1">
    <location>
        <begin position="23"/>
        <end position="44"/>
    </location>
</feature>
<keyword evidence="1" id="KW-1133">Transmembrane helix</keyword>
<dbReference type="PANTHER" id="PTHR19353:SF19">
    <property type="entry name" value="DELTA(5) FATTY ACID DESATURASE C-RELATED"/>
    <property type="match status" value="1"/>
</dbReference>
<organism evidence="3 4">
    <name type="scientific">Limnobacter thiooxidans</name>
    <dbReference type="NCBI Taxonomy" id="131080"/>
    <lineage>
        <taxon>Bacteria</taxon>
        <taxon>Pseudomonadati</taxon>
        <taxon>Pseudomonadota</taxon>
        <taxon>Betaproteobacteria</taxon>
        <taxon>Burkholderiales</taxon>
        <taxon>Burkholderiaceae</taxon>
        <taxon>Limnobacter</taxon>
    </lineage>
</organism>
<feature type="transmembrane region" description="Helical" evidence="1">
    <location>
        <begin position="193"/>
        <end position="213"/>
    </location>
</feature>
<dbReference type="GO" id="GO:0016020">
    <property type="term" value="C:membrane"/>
    <property type="evidence" value="ECO:0007669"/>
    <property type="project" value="TreeGrafter"/>
</dbReference>
<dbReference type="RefSeq" id="WP_130555972.1">
    <property type="nucleotide sequence ID" value="NZ_AP028947.1"/>
</dbReference>
<accession>A0AA86J8K0</accession>
<dbReference type="EMBL" id="AP028947">
    <property type="protein sequence ID" value="BET26565.1"/>
    <property type="molecule type" value="Genomic_DNA"/>
</dbReference>
<feature type="domain" description="Fatty acid desaturase" evidence="2">
    <location>
        <begin position="52"/>
        <end position="284"/>
    </location>
</feature>
<evidence type="ECO:0000259" key="2">
    <source>
        <dbReference type="Pfam" id="PF00487"/>
    </source>
</evidence>
<reference evidence="3 4" key="1">
    <citation type="submission" date="2023-10" db="EMBL/GenBank/DDBJ databases">
        <title>Complete Genome Sequence of Limnobacter thiooxidans CS-K2T, Isolated from freshwater lake sediments in Bavaria, Germany.</title>
        <authorList>
            <person name="Naruki M."/>
            <person name="Watanabe A."/>
            <person name="Warashina T."/>
            <person name="Morita T."/>
            <person name="Arakawa K."/>
        </authorList>
    </citation>
    <scope>NUCLEOTIDE SEQUENCE [LARGE SCALE GENOMIC DNA]</scope>
    <source>
        <strain evidence="3 4">CS-K2</strain>
    </source>
</reference>
<dbReference type="PANTHER" id="PTHR19353">
    <property type="entry name" value="FATTY ACID DESATURASE 2"/>
    <property type="match status" value="1"/>
</dbReference>
<gene>
    <name evidence="3" type="ORF">RGQ30_20660</name>
</gene>
<evidence type="ECO:0000313" key="3">
    <source>
        <dbReference type="EMBL" id="BET26565.1"/>
    </source>
</evidence>
<feature type="transmembrane region" description="Helical" evidence="1">
    <location>
        <begin position="168"/>
        <end position="187"/>
    </location>
</feature>
<dbReference type="Proteomes" id="UP001329151">
    <property type="component" value="Chromosome"/>
</dbReference>
<evidence type="ECO:0000256" key="1">
    <source>
        <dbReference type="SAM" id="Phobius"/>
    </source>
</evidence>
<proteinExistence type="predicted"/>
<feature type="transmembrane region" description="Helical" evidence="1">
    <location>
        <begin position="136"/>
        <end position="156"/>
    </location>
</feature>
<keyword evidence="4" id="KW-1185">Reference proteome</keyword>
<evidence type="ECO:0000313" key="4">
    <source>
        <dbReference type="Proteomes" id="UP001329151"/>
    </source>
</evidence>